<evidence type="ECO:0000256" key="4">
    <source>
        <dbReference type="ARBA" id="ARBA00022801"/>
    </source>
</evidence>
<dbReference type="EC" id="3.1.-.-" evidence="10"/>
<comment type="subunit">
    <text evidence="9 10">Homodimer, forms a heterotetramer with a Cas2 homodimer.</text>
</comment>
<evidence type="ECO:0000313" key="12">
    <source>
        <dbReference type="Proteomes" id="UP000218281"/>
    </source>
</evidence>
<name>A0ABX4H9W5_9CORY</name>
<organism evidence="11 12">
    <name type="scientific">Corynebacterium hadale</name>
    <dbReference type="NCBI Taxonomy" id="2026255"/>
    <lineage>
        <taxon>Bacteria</taxon>
        <taxon>Bacillati</taxon>
        <taxon>Actinomycetota</taxon>
        <taxon>Actinomycetes</taxon>
        <taxon>Mycobacteriales</taxon>
        <taxon>Corynebacteriaceae</taxon>
        <taxon>Corynebacterium</taxon>
    </lineage>
</organism>
<dbReference type="Gene3D" id="3.100.10.20">
    <property type="entry name" value="CRISPR-associated endonuclease Cas1, N-terminal domain"/>
    <property type="match status" value="1"/>
</dbReference>
<keyword evidence="3 10" id="KW-0255">Endonuclease</keyword>
<dbReference type="Gene3D" id="1.20.120.920">
    <property type="entry name" value="CRISPR-associated endonuclease Cas1, C-terminal domain"/>
    <property type="match status" value="1"/>
</dbReference>
<dbReference type="HAMAP" id="MF_01470">
    <property type="entry name" value="Cas1"/>
    <property type="match status" value="1"/>
</dbReference>
<keyword evidence="4 10" id="KW-0378">Hydrolase</keyword>
<protein>
    <recommendedName>
        <fullName evidence="10">CRISPR-associated endonuclease Cas1</fullName>
        <ecNumber evidence="10">3.1.-.-</ecNumber>
    </recommendedName>
</protein>
<dbReference type="NCBIfam" id="TIGR03639">
    <property type="entry name" value="cas1_NMENI"/>
    <property type="match status" value="1"/>
</dbReference>
<dbReference type="GO" id="GO:0004519">
    <property type="term" value="F:endonuclease activity"/>
    <property type="evidence" value="ECO:0007669"/>
    <property type="project" value="UniProtKB-KW"/>
</dbReference>
<evidence type="ECO:0000256" key="3">
    <source>
        <dbReference type="ARBA" id="ARBA00022759"/>
    </source>
</evidence>
<sequence length="307" mass="33249">MNPGWRIIDLTGFCGAIKYERGCLRVVSPDTDQRLPLAQLAVMLIGVATSISGAALAKLGEYDVAVLVCDWKGIPVAGAFSWNPHTRIGARQRAQSELTTPRRKQAWAATVTAKVRGQVATAEALTGSKQPELRALAKSVRSGDSGNVEAIAAKKYWATLNTPGDFRRRPGGGEDIVNSALDYGYTVLRGHGIRAVNSAGLAGALGMFHRGRSNQFNLVDDLIEPFRPMVDQVVFRRCGLDDGTDLTREAKQELITSINLASFDRTGRTVPTALEESAQSYGQYVEGELKKFVPPTWDGDLSASNRE</sequence>
<evidence type="ECO:0000256" key="2">
    <source>
        <dbReference type="ARBA" id="ARBA00022723"/>
    </source>
</evidence>
<keyword evidence="8 10" id="KW-0464">Manganese</keyword>
<evidence type="ECO:0000313" key="11">
    <source>
        <dbReference type="EMBL" id="PAT06110.1"/>
    </source>
</evidence>
<feature type="binding site" evidence="10">
    <location>
        <position position="149"/>
    </location>
    <ligand>
        <name>Mn(2+)</name>
        <dbReference type="ChEBI" id="CHEBI:29035"/>
    </ligand>
</feature>
<evidence type="ECO:0000256" key="9">
    <source>
        <dbReference type="ARBA" id="ARBA00038592"/>
    </source>
</evidence>
<keyword evidence="7 10" id="KW-0238">DNA-binding</keyword>
<dbReference type="InterPro" id="IPR050646">
    <property type="entry name" value="Cas1"/>
</dbReference>
<accession>A0ABX4H9W5</accession>
<keyword evidence="2 10" id="KW-0479">Metal-binding</keyword>
<evidence type="ECO:0000256" key="6">
    <source>
        <dbReference type="ARBA" id="ARBA00023118"/>
    </source>
</evidence>
<keyword evidence="12" id="KW-1185">Reference proteome</keyword>
<dbReference type="NCBIfam" id="TIGR00287">
    <property type="entry name" value="cas1"/>
    <property type="match status" value="1"/>
</dbReference>
<dbReference type="Pfam" id="PF01867">
    <property type="entry name" value="Cas_Cas1"/>
    <property type="match status" value="1"/>
</dbReference>
<dbReference type="InterPro" id="IPR042206">
    <property type="entry name" value="CRISPR-assoc_Cas1_C"/>
</dbReference>
<keyword evidence="1 10" id="KW-0540">Nuclease</keyword>
<comment type="cofactor">
    <cofactor evidence="10">
        <name>Mg(2+)</name>
        <dbReference type="ChEBI" id="CHEBI:18420"/>
    </cofactor>
    <cofactor evidence="10">
        <name>Mn(2+)</name>
        <dbReference type="ChEBI" id="CHEBI:29035"/>
    </cofactor>
</comment>
<dbReference type="EMBL" id="NSGO01000005">
    <property type="protein sequence ID" value="PAT06110.1"/>
    <property type="molecule type" value="Genomic_DNA"/>
</dbReference>
<reference evidence="11 12" key="1">
    <citation type="submission" date="2017-08" db="EMBL/GenBank/DDBJ databases">
        <title>Whole genome sequences of 6 clinical strains closest to Corynebacterium imitans.</title>
        <authorList>
            <person name="Bernier A.-M."/>
            <person name="Burdz T."/>
            <person name="Bernard K."/>
        </authorList>
    </citation>
    <scope>NUCLEOTIDE SEQUENCE [LARGE SCALE GENOMIC DNA]</scope>
    <source>
        <strain evidence="11 12">NML93-0607</strain>
    </source>
</reference>
<dbReference type="Proteomes" id="UP000218281">
    <property type="component" value="Unassembled WGS sequence"/>
</dbReference>
<dbReference type="InterPro" id="IPR019855">
    <property type="entry name" value="CRISPR-assoc_Cas1_NMENI"/>
</dbReference>
<gene>
    <name evidence="10" type="primary">cas1</name>
    <name evidence="11" type="ORF">CKJ81_06025</name>
</gene>
<evidence type="ECO:0000256" key="7">
    <source>
        <dbReference type="ARBA" id="ARBA00023125"/>
    </source>
</evidence>
<dbReference type="InterPro" id="IPR042211">
    <property type="entry name" value="CRISPR-assoc_Cas1_N"/>
</dbReference>
<feature type="binding site" evidence="10">
    <location>
        <position position="209"/>
    </location>
    <ligand>
        <name>Mn(2+)</name>
        <dbReference type="ChEBI" id="CHEBI:29035"/>
    </ligand>
</feature>
<evidence type="ECO:0000256" key="10">
    <source>
        <dbReference type="HAMAP-Rule" id="MF_01470"/>
    </source>
</evidence>
<keyword evidence="5 10" id="KW-0460">Magnesium</keyword>
<comment type="caution">
    <text evidence="11">The sequence shown here is derived from an EMBL/GenBank/DDBJ whole genome shotgun (WGS) entry which is preliminary data.</text>
</comment>
<comment type="similarity">
    <text evidence="10">Belongs to the CRISPR-associated endonuclease Cas1 family.</text>
</comment>
<dbReference type="RefSeq" id="WP_095535607.1">
    <property type="nucleotide sequence ID" value="NZ_NSGO01000005.1"/>
</dbReference>
<comment type="function">
    <text evidence="10">CRISPR (clustered regularly interspaced short palindromic repeat), is an adaptive immune system that provides protection against mobile genetic elements (viruses, transposable elements and conjugative plasmids). CRISPR clusters contain spacers, sequences complementary to antecedent mobile elements, and target invading nucleic acids. CRISPR clusters are transcribed and processed into CRISPR RNA (crRNA). Acts as a dsDNA endonuclease. Involved in the integration of spacer DNA into the CRISPR cassette.</text>
</comment>
<dbReference type="PANTHER" id="PTHR34353">
    <property type="entry name" value="CRISPR-ASSOCIATED ENDONUCLEASE CAS1 1"/>
    <property type="match status" value="1"/>
</dbReference>
<keyword evidence="6 10" id="KW-0051">Antiviral defense</keyword>
<proteinExistence type="inferred from homology"/>
<dbReference type="PANTHER" id="PTHR34353:SF2">
    <property type="entry name" value="CRISPR-ASSOCIATED ENDONUCLEASE CAS1 1"/>
    <property type="match status" value="1"/>
</dbReference>
<dbReference type="InterPro" id="IPR002729">
    <property type="entry name" value="CRISPR-assoc_Cas1"/>
</dbReference>
<evidence type="ECO:0000256" key="8">
    <source>
        <dbReference type="ARBA" id="ARBA00023211"/>
    </source>
</evidence>
<feature type="binding site" evidence="10">
    <location>
        <position position="224"/>
    </location>
    <ligand>
        <name>Mn(2+)</name>
        <dbReference type="ChEBI" id="CHEBI:29035"/>
    </ligand>
</feature>
<evidence type="ECO:0000256" key="5">
    <source>
        <dbReference type="ARBA" id="ARBA00022842"/>
    </source>
</evidence>
<evidence type="ECO:0000256" key="1">
    <source>
        <dbReference type="ARBA" id="ARBA00022722"/>
    </source>
</evidence>